<gene>
    <name evidence="2" type="ORF">UFOPK1358_01722</name>
</gene>
<dbReference type="EMBL" id="CAEZSF010000217">
    <property type="protein sequence ID" value="CAB4552644.1"/>
    <property type="molecule type" value="Genomic_DNA"/>
</dbReference>
<feature type="region of interest" description="Disordered" evidence="1">
    <location>
        <begin position="1"/>
        <end position="25"/>
    </location>
</feature>
<evidence type="ECO:0000313" key="2">
    <source>
        <dbReference type="EMBL" id="CAB4552644.1"/>
    </source>
</evidence>
<feature type="compositionally biased region" description="Polar residues" evidence="1">
    <location>
        <begin position="107"/>
        <end position="119"/>
    </location>
</feature>
<organism evidence="2">
    <name type="scientific">freshwater metagenome</name>
    <dbReference type="NCBI Taxonomy" id="449393"/>
    <lineage>
        <taxon>unclassified sequences</taxon>
        <taxon>metagenomes</taxon>
        <taxon>ecological metagenomes</taxon>
    </lineage>
</organism>
<feature type="compositionally biased region" description="Polar residues" evidence="1">
    <location>
        <begin position="13"/>
        <end position="25"/>
    </location>
</feature>
<dbReference type="AlphaFoldDB" id="A0A6J6CN68"/>
<sequence length="176" mass="19497">MHCAHQRFEVQGDSCQPRSKTASQLRNSLLRPEHFSRPTPSLGHQSKSLFGARAQTMLRCLTRWIASRNLPRQNVPKCGDASDSTTDSAGLAGQRSSGAADLAQRMNGRTTPSNRSSSHPIWVCSRSASGWLPPQSWPMVLPRFRTSTSRTCTAATVLPVSSFLNLEQDQTWLQYL</sequence>
<evidence type="ECO:0000256" key="1">
    <source>
        <dbReference type="SAM" id="MobiDB-lite"/>
    </source>
</evidence>
<name>A0A6J6CN68_9ZZZZ</name>
<protein>
    <submittedName>
        <fullName evidence="2">Unannotated protein</fullName>
    </submittedName>
</protein>
<reference evidence="2" key="1">
    <citation type="submission" date="2020-05" db="EMBL/GenBank/DDBJ databases">
        <authorList>
            <person name="Chiriac C."/>
            <person name="Salcher M."/>
            <person name="Ghai R."/>
            <person name="Kavagutti S V."/>
        </authorList>
    </citation>
    <scope>NUCLEOTIDE SEQUENCE</scope>
</reference>
<accession>A0A6J6CN68</accession>
<feature type="compositionally biased region" description="Basic and acidic residues" evidence="1">
    <location>
        <begin position="1"/>
        <end position="10"/>
    </location>
</feature>
<proteinExistence type="predicted"/>
<feature type="region of interest" description="Disordered" evidence="1">
    <location>
        <begin position="72"/>
        <end position="119"/>
    </location>
</feature>